<keyword evidence="3" id="KW-0677">Repeat</keyword>
<evidence type="ECO:0000256" key="5">
    <source>
        <dbReference type="ARBA" id="ARBA00022833"/>
    </source>
</evidence>
<feature type="binding site" evidence="8">
    <location>
        <position position="15"/>
    </location>
    <ligand>
        <name>Zn(2+)</name>
        <dbReference type="ChEBI" id="CHEBI:29105"/>
    </ligand>
</feature>
<dbReference type="PANTHER" id="PTHR24406">
    <property type="entry name" value="TRANSCRIPTIONAL REPRESSOR CTCFL-RELATED"/>
    <property type="match status" value="1"/>
</dbReference>
<keyword evidence="6" id="KW-0539">Nucleus</keyword>
<evidence type="ECO:0000259" key="10">
    <source>
        <dbReference type="PROSITE" id="PS50157"/>
    </source>
</evidence>
<dbReference type="SUPFAM" id="SSF57667">
    <property type="entry name" value="beta-beta-alpha zinc fingers"/>
    <property type="match status" value="1"/>
</dbReference>
<keyword evidence="5 8" id="KW-0862">Zinc</keyword>
<dbReference type="AlphaFoldDB" id="A0ABD1CVW0"/>
<keyword evidence="2 8" id="KW-0479">Metal-binding</keyword>
<dbReference type="InterPro" id="IPR013087">
    <property type="entry name" value="Znf_C2H2_type"/>
</dbReference>
<dbReference type="Gene3D" id="3.40.1800.20">
    <property type="match status" value="1"/>
</dbReference>
<evidence type="ECO:0000256" key="4">
    <source>
        <dbReference type="ARBA" id="ARBA00022771"/>
    </source>
</evidence>
<feature type="binding site" evidence="8">
    <location>
        <position position="12"/>
    </location>
    <ligand>
        <name>Zn(2+)</name>
        <dbReference type="ChEBI" id="CHEBI:29105"/>
    </ligand>
</feature>
<evidence type="ECO:0000313" key="13">
    <source>
        <dbReference type="Proteomes" id="UP001562425"/>
    </source>
</evidence>
<evidence type="ECO:0000313" key="12">
    <source>
        <dbReference type="EMBL" id="KAL1380571.1"/>
    </source>
</evidence>
<gene>
    <name evidence="12" type="ORF">pipiens_014089</name>
</gene>
<name>A0ABD1CVW0_CULPP</name>
<accession>A0ABD1CVW0</accession>
<feature type="domain" description="C2H2-type" evidence="10">
    <location>
        <begin position="156"/>
        <end position="184"/>
    </location>
</feature>
<feature type="region of interest" description="Disordered" evidence="9">
    <location>
        <begin position="176"/>
        <end position="196"/>
    </location>
</feature>
<sequence>MQVPSSNPTEYCRLCFSQHSLQNVLEKFDPSKLLLTQMQNCLGLWLVPEHDFPCAVCRLCASALDTFQAFRERTGECDQVIKQLRKVGEVLAPVESIKVEILDDEGGSDAEEGALVIDEPEPANEDDSEVETQATVLPEPVWVPVENAKPRRSARYVCMECENTFSCSQALARHQREIHGDEETPPSPRRKKGKTRHYSCGQCSAVFYGYGAALTHLAQAHKTTGEEAVAEMITGDVEQQVALSSKTPTPPPKKAKPKKTLKCHNCPKMFLCMRTLDVHMRTACKVQMTQTSDSIVSISPKELRKQLFGSAPRGTHRPTNSTGSCFRCGICNEVIVGSSAFLAHRRNVHGGTTTGESPAKKSATEGTEA</sequence>
<dbReference type="GO" id="GO:0008270">
    <property type="term" value="F:zinc ion binding"/>
    <property type="evidence" value="ECO:0007669"/>
    <property type="project" value="UniProtKB-UniRule"/>
</dbReference>
<dbReference type="InterPro" id="IPR036236">
    <property type="entry name" value="Znf_C2H2_sf"/>
</dbReference>
<evidence type="ECO:0000256" key="8">
    <source>
        <dbReference type="PROSITE-ProRule" id="PRU01263"/>
    </source>
</evidence>
<keyword evidence="13" id="KW-1185">Reference proteome</keyword>
<comment type="caution">
    <text evidence="12">The sequence shown here is derived from an EMBL/GenBank/DDBJ whole genome shotgun (WGS) entry which is preliminary data.</text>
</comment>
<dbReference type="GO" id="GO:0005634">
    <property type="term" value="C:nucleus"/>
    <property type="evidence" value="ECO:0007669"/>
    <property type="project" value="UniProtKB-SubCell"/>
</dbReference>
<evidence type="ECO:0000256" key="9">
    <source>
        <dbReference type="SAM" id="MobiDB-lite"/>
    </source>
</evidence>
<protein>
    <recommendedName>
        <fullName evidence="14">Transcription factor iiia</fullName>
    </recommendedName>
</protein>
<feature type="binding site" evidence="8">
    <location>
        <position position="60"/>
    </location>
    <ligand>
        <name>Zn(2+)</name>
        <dbReference type="ChEBI" id="CHEBI:29105"/>
    </ligand>
</feature>
<evidence type="ECO:0000256" key="7">
    <source>
        <dbReference type="PROSITE-ProRule" id="PRU00042"/>
    </source>
</evidence>
<dbReference type="SUPFAM" id="SSF57716">
    <property type="entry name" value="Glucocorticoid receptor-like (DNA-binding domain)"/>
    <property type="match status" value="1"/>
</dbReference>
<dbReference type="Pfam" id="PF07776">
    <property type="entry name" value="zf-AD"/>
    <property type="match status" value="1"/>
</dbReference>
<feature type="binding site" evidence="8">
    <location>
        <position position="57"/>
    </location>
    <ligand>
        <name>Zn(2+)</name>
        <dbReference type="ChEBI" id="CHEBI:29105"/>
    </ligand>
</feature>
<evidence type="ECO:0000256" key="1">
    <source>
        <dbReference type="ARBA" id="ARBA00004123"/>
    </source>
</evidence>
<dbReference type="Gene3D" id="3.30.160.60">
    <property type="entry name" value="Classic Zinc Finger"/>
    <property type="match status" value="2"/>
</dbReference>
<evidence type="ECO:0000256" key="2">
    <source>
        <dbReference type="ARBA" id="ARBA00022723"/>
    </source>
</evidence>
<dbReference type="PROSITE" id="PS00028">
    <property type="entry name" value="ZINC_FINGER_C2H2_1"/>
    <property type="match status" value="3"/>
</dbReference>
<dbReference type="InterPro" id="IPR012934">
    <property type="entry name" value="Znf_AD"/>
</dbReference>
<dbReference type="InterPro" id="IPR050888">
    <property type="entry name" value="ZnF_C2H2-type_TF"/>
</dbReference>
<feature type="domain" description="C2H2-type" evidence="10">
    <location>
        <begin position="326"/>
        <end position="354"/>
    </location>
</feature>
<dbReference type="SMART" id="SM00355">
    <property type="entry name" value="ZnF_C2H2"/>
    <property type="match status" value="4"/>
</dbReference>
<feature type="region of interest" description="Disordered" evidence="9">
    <location>
        <begin position="348"/>
        <end position="369"/>
    </location>
</feature>
<dbReference type="PROSITE" id="PS50157">
    <property type="entry name" value="ZINC_FINGER_C2H2_2"/>
    <property type="match status" value="2"/>
</dbReference>
<dbReference type="EMBL" id="JBEHCU010009053">
    <property type="protein sequence ID" value="KAL1380571.1"/>
    <property type="molecule type" value="Genomic_DNA"/>
</dbReference>
<organism evidence="12 13">
    <name type="scientific">Culex pipiens pipiens</name>
    <name type="common">Northern house mosquito</name>
    <dbReference type="NCBI Taxonomy" id="38569"/>
    <lineage>
        <taxon>Eukaryota</taxon>
        <taxon>Metazoa</taxon>
        <taxon>Ecdysozoa</taxon>
        <taxon>Arthropoda</taxon>
        <taxon>Hexapoda</taxon>
        <taxon>Insecta</taxon>
        <taxon>Pterygota</taxon>
        <taxon>Neoptera</taxon>
        <taxon>Endopterygota</taxon>
        <taxon>Diptera</taxon>
        <taxon>Nematocera</taxon>
        <taxon>Culicoidea</taxon>
        <taxon>Culicidae</taxon>
        <taxon>Culicinae</taxon>
        <taxon>Culicini</taxon>
        <taxon>Culex</taxon>
        <taxon>Culex</taxon>
    </lineage>
</organism>
<dbReference type="Proteomes" id="UP001562425">
    <property type="component" value="Unassembled WGS sequence"/>
</dbReference>
<comment type="subcellular location">
    <subcellularLocation>
        <location evidence="1">Nucleus</location>
    </subcellularLocation>
</comment>
<proteinExistence type="predicted"/>
<reference evidence="12 13" key="1">
    <citation type="submission" date="2024-05" db="EMBL/GenBank/DDBJ databases">
        <title>Culex pipiens pipiens assembly and annotation.</title>
        <authorList>
            <person name="Alout H."/>
            <person name="Durand T."/>
        </authorList>
    </citation>
    <scope>NUCLEOTIDE SEQUENCE [LARGE SCALE GENOMIC DNA]</scope>
    <source>
        <strain evidence="12">HA-2024</strain>
        <tissue evidence="12">Whole body</tissue>
    </source>
</reference>
<evidence type="ECO:0000256" key="6">
    <source>
        <dbReference type="ARBA" id="ARBA00023242"/>
    </source>
</evidence>
<evidence type="ECO:0000256" key="3">
    <source>
        <dbReference type="ARBA" id="ARBA00022737"/>
    </source>
</evidence>
<evidence type="ECO:0000259" key="11">
    <source>
        <dbReference type="PROSITE" id="PS51915"/>
    </source>
</evidence>
<evidence type="ECO:0008006" key="14">
    <source>
        <dbReference type="Google" id="ProtNLM"/>
    </source>
</evidence>
<feature type="domain" description="ZAD" evidence="11">
    <location>
        <begin position="10"/>
        <end position="84"/>
    </location>
</feature>
<dbReference type="PROSITE" id="PS51915">
    <property type="entry name" value="ZAD"/>
    <property type="match status" value="1"/>
</dbReference>
<keyword evidence="4 7" id="KW-0863">Zinc-finger</keyword>
<dbReference type="SMART" id="SM00868">
    <property type="entry name" value="zf-AD"/>
    <property type="match status" value="1"/>
</dbReference>